<accession>A0A7G9S744</accession>
<keyword evidence="1" id="KW-0472">Membrane</keyword>
<evidence type="ECO:0000256" key="1">
    <source>
        <dbReference type="SAM" id="Phobius"/>
    </source>
</evidence>
<keyword evidence="3" id="KW-1185">Reference proteome</keyword>
<proteinExistence type="predicted"/>
<dbReference type="AlphaFoldDB" id="A0A7G9S744"/>
<keyword evidence="1" id="KW-1133">Transmembrane helix</keyword>
<dbReference type="Proteomes" id="UP000515934">
    <property type="component" value="Chromosome"/>
</dbReference>
<organism evidence="2 3">
    <name type="scientific">Leucobacter denitrificans</name>
    <dbReference type="NCBI Taxonomy" id="683042"/>
    <lineage>
        <taxon>Bacteria</taxon>
        <taxon>Bacillati</taxon>
        <taxon>Actinomycetota</taxon>
        <taxon>Actinomycetes</taxon>
        <taxon>Micrococcales</taxon>
        <taxon>Microbacteriaceae</taxon>
        <taxon>Leucobacter</taxon>
    </lineage>
</organism>
<dbReference type="KEGG" id="ldn:H9L06_05070"/>
<evidence type="ECO:0000313" key="3">
    <source>
        <dbReference type="Proteomes" id="UP000515934"/>
    </source>
</evidence>
<protein>
    <submittedName>
        <fullName evidence="2">Pilus assembly protein</fullName>
    </submittedName>
</protein>
<reference evidence="2 3" key="1">
    <citation type="submission" date="2020-08" db="EMBL/GenBank/DDBJ databases">
        <title>Genome sequence of Leucobacter denitrificans KACC 14055T.</title>
        <authorList>
            <person name="Hyun D.-W."/>
            <person name="Bae J.-W."/>
        </authorList>
    </citation>
    <scope>NUCLEOTIDE SEQUENCE [LARGE SCALE GENOMIC DNA]</scope>
    <source>
        <strain evidence="2 3">KACC 14055</strain>
    </source>
</reference>
<sequence length="116" mass="11783">MRDLVKEDRGSVTAEFALTVPAVLLILGLVLGSIHLAAERVSLVSFAGELARLEARGDAALAAQRVSQSGSQVSIQRENDGRLLCITATASPQSGLLSALHISGTGCAALSAAVSG</sequence>
<keyword evidence="1" id="KW-0812">Transmembrane</keyword>
<dbReference type="RefSeq" id="WP_187556127.1">
    <property type="nucleotide sequence ID" value="NZ_CP060716.1"/>
</dbReference>
<dbReference type="InterPro" id="IPR049790">
    <property type="entry name" value="Rv3655c/TadE"/>
</dbReference>
<name>A0A7G9S744_9MICO</name>
<gene>
    <name evidence="2" type="ORF">H9L06_05070</name>
</gene>
<dbReference type="NCBIfam" id="NF041390">
    <property type="entry name" value="TadE_Rv3655c"/>
    <property type="match status" value="1"/>
</dbReference>
<dbReference type="EMBL" id="CP060716">
    <property type="protein sequence ID" value="QNN63669.1"/>
    <property type="molecule type" value="Genomic_DNA"/>
</dbReference>
<feature type="transmembrane region" description="Helical" evidence="1">
    <location>
        <begin position="16"/>
        <end position="38"/>
    </location>
</feature>
<evidence type="ECO:0000313" key="2">
    <source>
        <dbReference type="EMBL" id="QNN63669.1"/>
    </source>
</evidence>